<name>A0AAW1RL06_9CHLO</name>
<dbReference type="GO" id="GO:0019901">
    <property type="term" value="F:protein kinase binding"/>
    <property type="evidence" value="ECO:0007669"/>
    <property type="project" value="TreeGrafter"/>
</dbReference>
<dbReference type="Proteomes" id="UP001438707">
    <property type="component" value="Unassembled WGS sequence"/>
</dbReference>
<feature type="compositionally biased region" description="Polar residues" evidence="2">
    <location>
        <begin position="864"/>
        <end position="874"/>
    </location>
</feature>
<dbReference type="SUPFAM" id="SSF54236">
    <property type="entry name" value="Ubiquitin-like"/>
    <property type="match status" value="1"/>
</dbReference>
<dbReference type="CDD" id="cd17039">
    <property type="entry name" value="Ubl_ubiquitin_like"/>
    <property type="match status" value="1"/>
</dbReference>
<feature type="compositionally biased region" description="Low complexity" evidence="2">
    <location>
        <begin position="700"/>
        <end position="710"/>
    </location>
</feature>
<dbReference type="EMBL" id="JALJOS010000009">
    <property type="protein sequence ID" value="KAK9834586.1"/>
    <property type="molecule type" value="Genomic_DNA"/>
</dbReference>
<dbReference type="InterPro" id="IPR045326">
    <property type="entry name" value="ATG17-like_dom"/>
</dbReference>
<dbReference type="AlphaFoldDB" id="A0AAW1RL06"/>
<dbReference type="GO" id="GO:0061709">
    <property type="term" value="P:reticulophagy"/>
    <property type="evidence" value="ECO:0007669"/>
    <property type="project" value="TreeGrafter"/>
</dbReference>
<keyword evidence="5" id="KW-1185">Reference proteome</keyword>
<dbReference type="GO" id="GO:0034045">
    <property type="term" value="C:phagophore assembly site membrane"/>
    <property type="evidence" value="ECO:0007669"/>
    <property type="project" value="TreeGrafter"/>
</dbReference>
<organism evidence="4 5">
    <name type="scientific">Apatococcus lobatus</name>
    <dbReference type="NCBI Taxonomy" id="904363"/>
    <lineage>
        <taxon>Eukaryota</taxon>
        <taxon>Viridiplantae</taxon>
        <taxon>Chlorophyta</taxon>
        <taxon>core chlorophytes</taxon>
        <taxon>Trebouxiophyceae</taxon>
        <taxon>Chlorellales</taxon>
        <taxon>Chlorellaceae</taxon>
        <taxon>Apatococcus</taxon>
    </lineage>
</organism>
<sequence>MKIYIAHSGKTLDLNVQASSLVGAVQQLLASLTGISAKEQILMSEGVRLDASKPLAAYKLPLDQHNLTHDVFLYNKAHLRSSATMPPVESLPPAPLQDPVAVMEPGSHPLDASANPLVRTVPQFARQFQHDAQQGAAAWLAAQHWFEAGKVFNGEVEVQNSAMDAARGNIDQHYSYIKHAYEDFVAKYQRQRHGHAAILARFEADLQEISAMELHPAARTDVLKHMSDLVPVDKLRDWVEHCQKGHDTFVEKVSELEGIFNMLDADVNGLLMTGPPVALDELYHAEGQAQAALSDQASLLQVLEANASKADQRVLEATGQLGSDLGASNTGSMQPLDVITWMNAVAESHQGTVMPRMQACLTTAHDFATLSLQAKNGTTKEVVNQLRLISTQQSRIRALRDRMAGLKAVAARQTENFAELLLVKRIPAAYREALCEVMRRREAMGYFAASAQQLAEKMAQRREREVQARDRFLAHVERYLPRTVLSGLGLHIAPPHCQISVTAQAPLPEIKSEDIGRVPEDTLAANMAMTAPFQEQAESADAPHEAALAASEHPPADAANTDRAVSDFQAMEVDNARLRAQLAAYRVLEASRSDDPYAAAAGPAPSGAGSVAVPMMPAASPAAQRQGAMQASAMMASVGGEPGQEGSLVGQRQAALHLARDNLVSQLERELATSKSLNAGYEARIRHLEGMQRRSGGRGRSPSPASASARHSTHASDSLPHDLSGPAAPGGAQTSRRAHSGSLPPEGLLAPVTETPEQESSSSPGGASRECSSSHSSLQETPPCTASPPPSTTPRASPPPGPPAASSPLAALRTGTRGATRQHGDPPTHSLQPAAAGKSLAPVECGYGKGNDSSEGITAPLVPMTSTRTGTNSEEGPAGAMQGVDSSAEMSASDTGVHADDSAQAQG</sequence>
<dbReference type="PANTHER" id="PTHR13222:SF1">
    <property type="entry name" value="RB1-INDUCIBLE COILED-COIL PROTEIN 1"/>
    <property type="match status" value="1"/>
</dbReference>
<dbReference type="PANTHER" id="PTHR13222">
    <property type="entry name" value="RB1-INDUCIBLE COILED-COIL"/>
    <property type="match status" value="1"/>
</dbReference>
<evidence type="ECO:0000313" key="4">
    <source>
        <dbReference type="EMBL" id="KAK9834586.1"/>
    </source>
</evidence>
<dbReference type="Pfam" id="PF04108">
    <property type="entry name" value="ATG17_like"/>
    <property type="match status" value="1"/>
</dbReference>
<evidence type="ECO:0000256" key="1">
    <source>
        <dbReference type="ARBA" id="ARBA00023006"/>
    </source>
</evidence>
<reference evidence="4 5" key="1">
    <citation type="journal article" date="2024" name="Nat. Commun.">
        <title>Phylogenomics reveals the evolutionary origins of lichenization in chlorophyte algae.</title>
        <authorList>
            <person name="Puginier C."/>
            <person name="Libourel C."/>
            <person name="Otte J."/>
            <person name="Skaloud P."/>
            <person name="Haon M."/>
            <person name="Grisel S."/>
            <person name="Petersen M."/>
            <person name="Berrin J.G."/>
            <person name="Delaux P.M."/>
            <person name="Dal Grande F."/>
            <person name="Keller J."/>
        </authorList>
    </citation>
    <scope>NUCLEOTIDE SEQUENCE [LARGE SCALE GENOMIC DNA]</scope>
    <source>
        <strain evidence="4 5">SAG 2145</strain>
    </source>
</reference>
<evidence type="ECO:0000259" key="3">
    <source>
        <dbReference type="PROSITE" id="PS50053"/>
    </source>
</evidence>
<dbReference type="GO" id="GO:0060090">
    <property type="term" value="F:molecular adaptor activity"/>
    <property type="evidence" value="ECO:0007669"/>
    <property type="project" value="TreeGrafter"/>
</dbReference>
<comment type="caution">
    <text evidence="4">The sequence shown here is derived from an EMBL/GenBank/DDBJ whole genome shotgun (WGS) entry which is preliminary data.</text>
</comment>
<keyword evidence="1" id="KW-0072">Autophagy</keyword>
<gene>
    <name evidence="4" type="ORF">WJX74_005227</name>
</gene>
<dbReference type="InterPro" id="IPR029071">
    <property type="entry name" value="Ubiquitin-like_domsf"/>
</dbReference>
<feature type="region of interest" description="Disordered" evidence="2">
    <location>
        <begin position="689"/>
        <end position="907"/>
    </location>
</feature>
<accession>A0AAW1RL06</accession>
<dbReference type="Gene3D" id="3.10.20.90">
    <property type="entry name" value="Phosphatidylinositol 3-kinase Catalytic Subunit, Chain A, domain 1"/>
    <property type="match status" value="1"/>
</dbReference>
<dbReference type="PROSITE" id="PS50053">
    <property type="entry name" value="UBIQUITIN_2"/>
    <property type="match status" value="1"/>
</dbReference>
<evidence type="ECO:0000256" key="2">
    <source>
        <dbReference type="SAM" id="MobiDB-lite"/>
    </source>
</evidence>
<dbReference type="GO" id="GO:0000422">
    <property type="term" value="P:autophagy of mitochondrion"/>
    <property type="evidence" value="ECO:0007669"/>
    <property type="project" value="TreeGrafter"/>
</dbReference>
<feature type="compositionally biased region" description="Polar residues" evidence="2">
    <location>
        <begin position="884"/>
        <end position="894"/>
    </location>
</feature>
<proteinExistence type="predicted"/>
<evidence type="ECO:0000313" key="5">
    <source>
        <dbReference type="Proteomes" id="UP001438707"/>
    </source>
</evidence>
<feature type="compositionally biased region" description="Low complexity" evidence="2">
    <location>
        <begin position="753"/>
        <end position="774"/>
    </location>
</feature>
<dbReference type="GO" id="GO:1990316">
    <property type="term" value="C:Atg1/ULK1 kinase complex"/>
    <property type="evidence" value="ECO:0007669"/>
    <property type="project" value="TreeGrafter"/>
</dbReference>
<protein>
    <recommendedName>
        <fullName evidence="3">Ubiquitin-like domain-containing protein</fullName>
    </recommendedName>
</protein>
<feature type="domain" description="Ubiquitin-like" evidence="3">
    <location>
        <begin position="1"/>
        <end position="60"/>
    </location>
</feature>
<dbReference type="GO" id="GO:0034727">
    <property type="term" value="P:piecemeal microautophagy of the nucleus"/>
    <property type="evidence" value="ECO:0007669"/>
    <property type="project" value="TreeGrafter"/>
</dbReference>
<dbReference type="InterPro" id="IPR000626">
    <property type="entry name" value="Ubiquitin-like_dom"/>
</dbReference>
<feature type="compositionally biased region" description="Pro residues" evidence="2">
    <location>
        <begin position="785"/>
        <end position="805"/>
    </location>
</feature>
<dbReference type="InterPro" id="IPR040040">
    <property type="entry name" value="ATG11"/>
</dbReference>
<dbReference type="GO" id="GO:0034517">
    <property type="term" value="P:ribophagy"/>
    <property type="evidence" value="ECO:0007669"/>
    <property type="project" value="TreeGrafter"/>
</dbReference>
<dbReference type="GO" id="GO:0000045">
    <property type="term" value="P:autophagosome assembly"/>
    <property type="evidence" value="ECO:0007669"/>
    <property type="project" value="InterPro"/>
</dbReference>